<evidence type="ECO:0000313" key="5">
    <source>
        <dbReference type="Proteomes" id="UP000053246"/>
    </source>
</evidence>
<feature type="compositionally biased region" description="Basic and acidic residues" evidence="2">
    <location>
        <begin position="458"/>
        <end position="483"/>
    </location>
</feature>
<feature type="region of interest" description="Disordered" evidence="2">
    <location>
        <begin position="118"/>
        <end position="222"/>
    </location>
</feature>
<keyword evidence="3" id="KW-1133">Transmembrane helix</keyword>
<keyword evidence="5" id="KW-1185">Reference proteome</keyword>
<comment type="caution">
    <text evidence="4">The sequence shown here is derived from an EMBL/GenBank/DDBJ whole genome shotgun (WGS) entry which is preliminary data.</text>
</comment>
<evidence type="ECO:0000256" key="2">
    <source>
        <dbReference type="SAM" id="MobiDB-lite"/>
    </source>
</evidence>
<evidence type="ECO:0000256" key="1">
    <source>
        <dbReference type="SAM" id="Coils"/>
    </source>
</evidence>
<dbReference type="RefSeq" id="WP_013736265.1">
    <property type="nucleotide sequence ID" value="NZ_LMWI01000002.1"/>
</dbReference>
<evidence type="ECO:0000256" key="3">
    <source>
        <dbReference type="SAM" id="Phobius"/>
    </source>
</evidence>
<protein>
    <submittedName>
        <fullName evidence="4">Uncharacterized protein</fullName>
    </submittedName>
</protein>
<evidence type="ECO:0000313" key="4">
    <source>
        <dbReference type="EMBL" id="KUJ46673.1"/>
    </source>
</evidence>
<dbReference type="Proteomes" id="UP000053246">
    <property type="component" value="Unassembled WGS sequence"/>
</dbReference>
<accession>A0A9X0LE33</accession>
<dbReference type="AlphaFoldDB" id="A0A9X0LE33"/>
<feature type="compositionally biased region" description="Basic and acidic residues" evidence="2">
    <location>
        <begin position="366"/>
        <end position="382"/>
    </location>
</feature>
<feature type="region of interest" description="Disordered" evidence="2">
    <location>
        <begin position="252"/>
        <end position="407"/>
    </location>
</feature>
<dbReference type="EMBL" id="LMWI01000002">
    <property type="protein sequence ID" value="KUJ46673.1"/>
    <property type="molecule type" value="Genomic_DNA"/>
</dbReference>
<feature type="compositionally biased region" description="Basic and acidic residues" evidence="2">
    <location>
        <begin position="341"/>
        <end position="353"/>
    </location>
</feature>
<name>A0A9X0LE33_9ACTN</name>
<keyword evidence="1" id="KW-0175">Coiled coil</keyword>
<feature type="compositionally biased region" description="Basic and acidic residues" evidence="2">
    <location>
        <begin position="436"/>
        <end position="452"/>
    </location>
</feature>
<feature type="region of interest" description="Disordered" evidence="2">
    <location>
        <begin position="436"/>
        <end position="566"/>
    </location>
</feature>
<gene>
    <name evidence="4" type="ORF">ADL17_27720</name>
</gene>
<sequence>MPATVPTDPRSKQLLTALFWGGVALAPVAALILLVADGNGPLRFAALLAILAVVLIGLSITLRGDNGHEQYTEELREELDELRRELRSEIVAAAQRGNQALDELQRVQQTLAGLRRTADAAGSSAGDAAPASAEPVGGGRARVAAPEPPPPAPFADRPTSTPFGERPEPAPFGDRPESAPFGDRPAPAPFGERPAPAGVGERQTRPGGVYGSAQPAGQGVVRHTETVHVTTRHTIVDGGGMGEVPRYGGYAAPWSAGERPRGGPGVDPAERHWPDGDERPRRDDDRAWSGPARDEHAAWSEPRDERPWSGPRDDRSTHRDDRSAHQDGSAYQDRSAYQDHSAYRDGPARHDASAHQGGSTFQDGSGYRDERDWAAPRDERGWGDGGQQWAAAAEVAPGPSRPDDTGEYWAQLRAGDRWAAVRDDERGRELRVGERHAEVNADHTGTEYRMADRWASVRHGEPRRAADGDEGWRDGRGEPERRPGLPAGGVPVPDEWRPPRQRGHQPEPSRAYQPEPARGYLAEPARGYQPEPAHGYQPEPEPYGRRHGAEDTGYGQPVQEPNNRWR</sequence>
<feature type="coiled-coil region" evidence="1">
    <location>
        <begin position="65"/>
        <end position="96"/>
    </location>
</feature>
<feature type="compositionally biased region" description="Low complexity" evidence="2">
    <location>
        <begin position="119"/>
        <end position="145"/>
    </location>
</feature>
<feature type="transmembrane region" description="Helical" evidence="3">
    <location>
        <begin position="42"/>
        <end position="62"/>
    </location>
</feature>
<proteinExistence type="predicted"/>
<reference evidence="4 5" key="1">
    <citation type="submission" date="2015-10" db="EMBL/GenBank/DDBJ databases">
        <authorList>
            <person name="Ju K.-S."/>
            <person name="Doroghazi J.R."/>
            <person name="Metcalf W.W."/>
        </authorList>
    </citation>
    <scope>NUCLEOTIDE SEQUENCE [LARGE SCALE GENOMIC DNA]</scope>
    <source>
        <strain evidence="4 5">NRRL B-24793</strain>
    </source>
</reference>
<organism evidence="4 5">
    <name type="scientific">Micromonospora maris</name>
    <dbReference type="NCBI Taxonomy" id="1003110"/>
    <lineage>
        <taxon>Bacteria</taxon>
        <taxon>Bacillati</taxon>
        <taxon>Actinomycetota</taxon>
        <taxon>Actinomycetes</taxon>
        <taxon>Micromonosporales</taxon>
        <taxon>Micromonosporaceae</taxon>
        <taxon>Micromonospora</taxon>
    </lineage>
</organism>
<keyword evidence="3" id="KW-0472">Membrane</keyword>
<dbReference type="OMA" id="EPSRTGH"/>
<feature type="transmembrane region" description="Helical" evidence="3">
    <location>
        <begin position="14"/>
        <end position="36"/>
    </location>
</feature>
<feature type="compositionally biased region" description="Basic and acidic residues" evidence="2">
    <location>
        <begin position="268"/>
        <end position="325"/>
    </location>
</feature>
<keyword evidence="3" id="KW-0812">Transmembrane</keyword>